<proteinExistence type="predicted"/>
<protein>
    <submittedName>
        <fullName evidence="1">Uncharacterized protein</fullName>
    </submittedName>
</protein>
<evidence type="ECO:0000313" key="1">
    <source>
        <dbReference type="EMBL" id="VVB10421.1"/>
    </source>
</evidence>
<sequence>MDLTNHHLMCLRLANPMLIIGRFGHLQECCVRGDTPGFGPNSFFRLVLNYVPHLDPNVHIRNWQSPILDSEQILYLTVRSFVTGRITVENMFHYASIAAGLIFAGGNSEASNRLVFVIDRSQNKGKRAFSCQ</sequence>
<keyword evidence="2" id="KW-1185">Reference proteome</keyword>
<dbReference type="Proteomes" id="UP000489600">
    <property type="component" value="Unassembled WGS sequence"/>
</dbReference>
<name>A0A565C9X3_9BRAS</name>
<comment type="caution">
    <text evidence="1">The sequence shown here is derived from an EMBL/GenBank/DDBJ whole genome shotgun (WGS) entry which is preliminary data.</text>
</comment>
<dbReference type="AlphaFoldDB" id="A0A565C9X3"/>
<gene>
    <name evidence="1" type="ORF">ANE_LOCUS20865</name>
</gene>
<reference evidence="1" key="1">
    <citation type="submission" date="2019-07" db="EMBL/GenBank/DDBJ databases">
        <authorList>
            <person name="Dittberner H."/>
        </authorList>
    </citation>
    <scope>NUCLEOTIDE SEQUENCE [LARGE SCALE GENOMIC DNA]</scope>
</reference>
<dbReference type="EMBL" id="CABITT030000007">
    <property type="protein sequence ID" value="VVB10421.1"/>
    <property type="molecule type" value="Genomic_DNA"/>
</dbReference>
<organism evidence="1 2">
    <name type="scientific">Arabis nemorensis</name>
    <dbReference type="NCBI Taxonomy" id="586526"/>
    <lineage>
        <taxon>Eukaryota</taxon>
        <taxon>Viridiplantae</taxon>
        <taxon>Streptophyta</taxon>
        <taxon>Embryophyta</taxon>
        <taxon>Tracheophyta</taxon>
        <taxon>Spermatophyta</taxon>
        <taxon>Magnoliopsida</taxon>
        <taxon>eudicotyledons</taxon>
        <taxon>Gunneridae</taxon>
        <taxon>Pentapetalae</taxon>
        <taxon>rosids</taxon>
        <taxon>malvids</taxon>
        <taxon>Brassicales</taxon>
        <taxon>Brassicaceae</taxon>
        <taxon>Arabideae</taxon>
        <taxon>Arabis</taxon>
    </lineage>
</organism>
<evidence type="ECO:0000313" key="2">
    <source>
        <dbReference type="Proteomes" id="UP000489600"/>
    </source>
</evidence>
<accession>A0A565C9X3</accession>